<reference evidence="4 5" key="1">
    <citation type="submission" date="2018-05" db="EMBL/GenBank/DDBJ databases">
        <title>Genomic Encyclopedia of Type Strains, Phase IV (KMG-IV): sequencing the most valuable type-strain genomes for metagenomic binning, comparative biology and taxonomic classification.</title>
        <authorList>
            <person name="Goeker M."/>
        </authorList>
    </citation>
    <scope>NUCLEOTIDE SEQUENCE [LARGE SCALE GENOMIC DNA]</scope>
    <source>
        <strain evidence="4 5">DSM 25134</strain>
    </source>
</reference>
<dbReference type="AlphaFoldDB" id="A0A318JJM6"/>
<dbReference type="RefSeq" id="WP_059286145.1">
    <property type="nucleotide sequence ID" value="NZ_LNQU01000060.1"/>
</dbReference>
<sequence>MYFTHAITRLPADTVAAGLTTASLGAPDAALTRQQFREYIDILLQLGLTVTTLPALPDFPDAHFVEDVAVMMPELAIITHPGAAARRGEVHSIAPLVSRFRHALWLGEGEHMDGGDVLMVDKRFFIGLSSRTNEAGISRFAREVEKFGYSVQAVPVASGLHLKSVVNYVGRNTVLLSASAADEPAFRDFRHIVLDPAEEYAGNTLWINNTLITPSGYPHTLRQLQQLDLPIIQTDTSEIRKMDGGLTCLSLRF</sequence>
<dbReference type="SUPFAM" id="SSF55909">
    <property type="entry name" value="Pentein"/>
    <property type="match status" value="1"/>
</dbReference>
<feature type="active site" description="Nucleophile" evidence="3">
    <location>
        <position position="248"/>
    </location>
</feature>
<proteinExistence type="inferred from homology"/>
<evidence type="ECO:0000313" key="5">
    <source>
        <dbReference type="Proteomes" id="UP000248395"/>
    </source>
</evidence>
<comment type="similarity">
    <text evidence="1">Belongs to the DDAH family.</text>
</comment>
<accession>A0A318JJM6</accession>
<dbReference type="PANTHER" id="PTHR12737">
    <property type="entry name" value="DIMETHYLARGININE DIMETHYLAMINOHYDROLASE"/>
    <property type="match status" value="1"/>
</dbReference>
<keyword evidence="2" id="KW-0378">Hydrolase</keyword>
<dbReference type="Pfam" id="PF02274">
    <property type="entry name" value="ADI"/>
    <property type="match status" value="1"/>
</dbReference>
<dbReference type="GO" id="GO:0006525">
    <property type="term" value="P:arginine metabolic process"/>
    <property type="evidence" value="ECO:0007669"/>
    <property type="project" value="TreeGrafter"/>
</dbReference>
<dbReference type="GO" id="GO:0016597">
    <property type="term" value="F:amino acid binding"/>
    <property type="evidence" value="ECO:0007669"/>
    <property type="project" value="TreeGrafter"/>
</dbReference>
<dbReference type="GO" id="GO:0045429">
    <property type="term" value="P:positive regulation of nitric oxide biosynthetic process"/>
    <property type="evidence" value="ECO:0007669"/>
    <property type="project" value="TreeGrafter"/>
</dbReference>
<keyword evidence="5" id="KW-1185">Reference proteome</keyword>
<comment type="caution">
    <text evidence="4">The sequence shown here is derived from an EMBL/GenBank/DDBJ whole genome shotgun (WGS) entry which is preliminary data.</text>
</comment>
<evidence type="ECO:0000256" key="3">
    <source>
        <dbReference type="PIRSR" id="PIRSR633199-1"/>
    </source>
</evidence>
<feature type="active site" description="Proton donor" evidence="3">
    <location>
        <position position="161"/>
    </location>
</feature>
<protein>
    <submittedName>
        <fullName evidence="4">Dimethylargininase</fullName>
    </submittedName>
</protein>
<dbReference type="Gene3D" id="3.75.10.10">
    <property type="entry name" value="L-arginine/glycine Amidinotransferase, Chain A"/>
    <property type="match status" value="1"/>
</dbReference>
<organism evidence="4 5">
    <name type="scientific">Aquitalea magnusonii</name>
    <dbReference type="NCBI Taxonomy" id="332411"/>
    <lineage>
        <taxon>Bacteria</taxon>
        <taxon>Pseudomonadati</taxon>
        <taxon>Pseudomonadota</taxon>
        <taxon>Betaproteobacteria</taxon>
        <taxon>Neisseriales</taxon>
        <taxon>Chromobacteriaceae</taxon>
        <taxon>Aquitalea</taxon>
    </lineage>
</organism>
<dbReference type="InterPro" id="IPR033199">
    <property type="entry name" value="DDAH-like"/>
</dbReference>
<dbReference type="GO" id="GO:0016403">
    <property type="term" value="F:dimethylargininase activity"/>
    <property type="evidence" value="ECO:0007669"/>
    <property type="project" value="TreeGrafter"/>
</dbReference>
<dbReference type="EMBL" id="QJKC01000001">
    <property type="protein sequence ID" value="PXX51232.1"/>
    <property type="molecule type" value="Genomic_DNA"/>
</dbReference>
<dbReference type="PANTHER" id="PTHR12737:SF9">
    <property type="entry name" value="DIMETHYLARGININASE"/>
    <property type="match status" value="1"/>
</dbReference>
<gene>
    <name evidence="4" type="ORF">DFR38_101294</name>
</gene>
<dbReference type="OrthoDB" id="9790596at2"/>
<evidence type="ECO:0000256" key="1">
    <source>
        <dbReference type="ARBA" id="ARBA00008532"/>
    </source>
</evidence>
<dbReference type="GO" id="GO:0000052">
    <property type="term" value="P:citrulline metabolic process"/>
    <property type="evidence" value="ECO:0007669"/>
    <property type="project" value="TreeGrafter"/>
</dbReference>
<evidence type="ECO:0000313" key="4">
    <source>
        <dbReference type="EMBL" id="PXX51232.1"/>
    </source>
</evidence>
<dbReference type="Proteomes" id="UP000248395">
    <property type="component" value="Unassembled WGS sequence"/>
</dbReference>
<evidence type="ECO:0000256" key="2">
    <source>
        <dbReference type="ARBA" id="ARBA00022801"/>
    </source>
</evidence>
<name>A0A318JJM6_9NEIS</name>